<feature type="compositionally biased region" description="Basic and acidic residues" evidence="5">
    <location>
        <begin position="192"/>
        <end position="208"/>
    </location>
</feature>
<evidence type="ECO:0000256" key="2">
    <source>
        <dbReference type="PIRSR" id="PIRSR036514-1"/>
    </source>
</evidence>
<dbReference type="EMBL" id="KQ765809">
    <property type="protein sequence ID" value="OAD53800.1"/>
    <property type="molecule type" value="Genomic_DNA"/>
</dbReference>
<dbReference type="Pfam" id="PF00011">
    <property type="entry name" value="HSP20"/>
    <property type="match status" value="1"/>
</dbReference>
<dbReference type="PANTHER" id="PTHR45640:SF13">
    <property type="entry name" value="HEAT SHOCK PROTEIN 22-RELATED"/>
    <property type="match status" value="1"/>
</dbReference>
<gene>
    <name evidence="7" type="ORF">WN48_09068</name>
</gene>
<dbReference type="PROSITE" id="PS01031">
    <property type="entry name" value="SHSP"/>
    <property type="match status" value="1"/>
</dbReference>
<evidence type="ECO:0000256" key="5">
    <source>
        <dbReference type="SAM" id="MobiDB-lite"/>
    </source>
</evidence>
<dbReference type="SUPFAM" id="SSF49764">
    <property type="entry name" value="HSP20-like chaperones"/>
    <property type="match status" value="1"/>
</dbReference>
<feature type="binding site" evidence="2">
    <location>
        <position position="111"/>
    </location>
    <ligand>
        <name>Zn(2+)</name>
        <dbReference type="ChEBI" id="CHEBI:29105"/>
        <label>1</label>
    </ligand>
</feature>
<proteinExistence type="inferred from homology"/>
<dbReference type="GO" id="GO:0042026">
    <property type="term" value="P:protein refolding"/>
    <property type="evidence" value="ECO:0007669"/>
    <property type="project" value="TreeGrafter"/>
</dbReference>
<feature type="binding site" evidence="2">
    <location>
        <position position="116"/>
    </location>
    <ligand>
        <name>Zn(2+)</name>
        <dbReference type="ChEBI" id="CHEBI:29105"/>
        <label>1</label>
    </ligand>
</feature>
<evidence type="ECO:0000313" key="8">
    <source>
        <dbReference type="Proteomes" id="UP000250275"/>
    </source>
</evidence>
<protein>
    <submittedName>
        <fullName evidence="7">Protein lethal(2)essential for life</fullName>
    </submittedName>
</protein>
<feature type="non-terminal residue" evidence="7">
    <location>
        <position position="208"/>
    </location>
</feature>
<dbReference type="PRINTS" id="PR00299">
    <property type="entry name" value="ACRYSTALLIN"/>
</dbReference>
<dbReference type="AlphaFoldDB" id="A0A310SJN0"/>
<dbReference type="InterPro" id="IPR008978">
    <property type="entry name" value="HSP20-like_chaperone"/>
</dbReference>
<dbReference type="GO" id="GO:0009408">
    <property type="term" value="P:response to heat"/>
    <property type="evidence" value="ECO:0007669"/>
    <property type="project" value="UniProtKB-ARBA"/>
</dbReference>
<dbReference type="Gene3D" id="2.60.40.790">
    <property type="match status" value="1"/>
</dbReference>
<feature type="region of interest" description="Disordered" evidence="5">
    <location>
        <begin position="177"/>
        <end position="208"/>
    </location>
</feature>
<sequence>MSLLPLLFSAWWADLDRPHRLWDQHFGMGLNPDQLVLPSMDRFSPLIGKSPLDFYYRPLTEFLRRGEGGTSTITADKDTFKVILDVHQFAPDEINVKLVNRFVVVEAKHEEKKDEHGLISRQFVRKYYLPEQVDEDKLASNISSDGVLTITAPLKQTEETSNERTIKIEFTNKPAIRTSVSFEEPAITTTTESKKQDTEQSREEVTEN</sequence>
<dbReference type="GO" id="GO:0005737">
    <property type="term" value="C:cytoplasm"/>
    <property type="evidence" value="ECO:0007669"/>
    <property type="project" value="TreeGrafter"/>
</dbReference>
<comment type="similarity">
    <text evidence="3 4">Belongs to the small heat shock protein (HSP20) family.</text>
</comment>
<feature type="domain" description="SHSP" evidence="6">
    <location>
        <begin position="61"/>
        <end position="171"/>
    </location>
</feature>
<evidence type="ECO:0000256" key="4">
    <source>
        <dbReference type="RuleBase" id="RU003616"/>
    </source>
</evidence>
<evidence type="ECO:0000256" key="1">
    <source>
        <dbReference type="ARBA" id="ARBA00023016"/>
    </source>
</evidence>
<feature type="binding site" evidence="2">
    <location>
        <position position="109"/>
    </location>
    <ligand>
        <name>Zn(2+)</name>
        <dbReference type="ChEBI" id="CHEBI:29105"/>
        <label>1</label>
    </ligand>
</feature>
<dbReference type="Proteomes" id="UP000250275">
    <property type="component" value="Unassembled WGS sequence"/>
</dbReference>
<accession>A0A310SJN0</accession>
<evidence type="ECO:0000313" key="7">
    <source>
        <dbReference type="EMBL" id="OAD53800.1"/>
    </source>
</evidence>
<dbReference type="InterPro" id="IPR001436">
    <property type="entry name" value="Alpha-crystallin/sHSP_animal"/>
</dbReference>
<keyword evidence="2" id="KW-0479">Metal-binding</keyword>
<dbReference type="CDD" id="cd06526">
    <property type="entry name" value="metazoan_ACD"/>
    <property type="match status" value="1"/>
</dbReference>
<keyword evidence="8" id="KW-1185">Reference proteome</keyword>
<dbReference type="InterPro" id="IPR055269">
    <property type="entry name" value="Alpha-crystallin/HSP_16"/>
</dbReference>
<dbReference type="GO" id="GO:0005634">
    <property type="term" value="C:nucleus"/>
    <property type="evidence" value="ECO:0007669"/>
    <property type="project" value="TreeGrafter"/>
</dbReference>
<dbReference type="OrthoDB" id="1431247at2759"/>
<keyword evidence="2" id="KW-0862">Zinc</keyword>
<dbReference type="PIRSF" id="PIRSF036514">
    <property type="entry name" value="Sm_HSP_B1"/>
    <property type="match status" value="1"/>
</dbReference>
<dbReference type="PANTHER" id="PTHR45640">
    <property type="entry name" value="HEAT SHOCK PROTEIN HSP-12.2-RELATED"/>
    <property type="match status" value="1"/>
</dbReference>
<evidence type="ECO:0000259" key="6">
    <source>
        <dbReference type="PROSITE" id="PS01031"/>
    </source>
</evidence>
<organism evidence="7 8">
    <name type="scientific">Eufriesea mexicana</name>
    <dbReference type="NCBI Taxonomy" id="516756"/>
    <lineage>
        <taxon>Eukaryota</taxon>
        <taxon>Metazoa</taxon>
        <taxon>Ecdysozoa</taxon>
        <taxon>Arthropoda</taxon>
        <taxon>Hexapoda</taxon>
        <taxon>Insecta</taxon>
        <taxon>Pterygota</taxon>
        <taxon>Neoptera</taxon>
        <taxon>Endopterygota</taxon>
        <taxon>Hymenoptera</taxon>
        <taxon>Apocrita</taxon>
        <taxon>Aculeata</taxon>
        <taxon>Apoidea</taxon>
        <taxon>Anthophila</taxon>
        <taxon>Apidae</taxon>
        <taxon>Eufriesea</taxon>
    </lineage>
</organism>
<name>A0A310SJN0_9HYME</name>
<keyword evidence="1" id="KW-0346">Stress response</keyword>
<dbReference type="InterPro" id="IPR002068">
    <property type="entry name" value="A-crystallin/Hsp20_dom"/>
</dbReference>
<dbReference type="GO" id="GO:0046872">
    <property type="term" value="F:metal ion binding"/>
    <property type="evidence" value="ECO:0007669"/>
    <property type="project" value="UniProtKB-KW"/>
</dbReference>
<reference evidence="7 8" key="1">
    <citation type="submission" date="2015-07" db="EMBL/GenBank/DDBJ databases">
        <title>The genome of Eufriesea mexicana.</title>
        <authorList>
            <person name="Pan H."/>
            <person name="Kapheim K."/>
        </authorList>
    </citation>
    <scope>NUCLEOTIDE SEQUENCE [LARGE SCALE GENOMIC DNA]</scope>
    <source>
        <strain evidence="7">0111107269</strain>
        <tissue evidence="7">Whole body</tissue>
    </source>
</reference>
<dbReference type="GO" id="GO:0051082">
    <property type="term" value="F:unfolded protein binding"/>
    <property type="evidence" value="ECO:0007669"/>
    <property type="project" value="TreeGrafter"/>
</dbReference>
<evidence type="ECO:0000256" key="3">
    <source>
        <dbReference type="PROSITE-ProRule" id="PRU00285"/>
    </source>
</evidence>